<dbReference type="PANTHER" id="PTHR38430:SF1">
    <property type="entry name" value="PROTEIN-ARGININE KINASE ACTIVATOR PROTEIN"/>
    <property type="match status" value="1"/>
</dbReference>
<sequence length="339" mass="37512">MKAYGRQNPGRPDRELYQRPAQQQYQRHRRAAAPGTGRALYLRALPDHLRPQHPLHHRAGVSGREPPGRRRLRPHRPGALEGRGPGQGLGPGSPGRLPLPGRGHRTPGPPGGRRSLDPAGADAPGGGRQPQCPAPGAPPARPGAGLNPEGSYLNPAPGRFSRGTVKGGKKMLCERCQERPASVHVTRIINGEKTELYLCQECARELQPQLNFSIPQFLAGLLDYDPELEVKAPPAVERCPECGLTYEQFHETGRLGCPECYHHLAPRLDPLIRRIQGSSQHRGKVPRRAGGNLRLRREIENLRARLQQLVQQEEFEKAAQVRDRIRDLEGRLEKGESSQ</sequence>
<accession>A0A0S6UBU9</accession>
<feature type="compositionally biased region" description="Gly residues" evidence="2">
    <location>
        <begin position="81"/>
        <end position="93"/>
    </location>
</feature>
<dbReference type="Pfam" id="PF02151">
    <property type="entry name" value="UVR"/>
    <property type="match status" value="1"/>
</dbReference>
<feature type="region of interest" description="Disordered" evidence="2">
    <location>
        <begin position="1"/>
        <end position="164"/>
    </location>
</feature>
<organism evidence="4">
    <name type="scientific">Moorella thermoacetica Y72</name>
    <dbReference type="NCBI Taxonomy" id="1325331"/>
    <lineage>
        <taxon>Bacteria</taxon>
        <taxon>Bacillati</taxon>
        <taxon>Bacillota</taxon>
        <taxon>Clostridia</taxon>
        <taxon>Neomoorellales</taxon>
        <taxon>Neomoorellaceae</taxon>
        <taxon>Neomoorella</taxon>
    </lineage>
</organism>
<dbReference type="InterPro" id="IPR036876">
    <property type="entry name" value="UVR_dom_sf"/>
</dbReference>
<dbReference type="InterPro" id="IPR001943">
    <property type="entry name" value="UVR_dom"/>
</dbReference>
<evidence type="ECO:0000313" key="4">
    <source>
        <dbReference type="EMBL" id="GAF25935.1"/>
    </source>
</evidence>
<dbReference type="PROSITE" id="PS50151">
    <property type="entry name" value="UVR"/>
    <property type="match status" value="1"/>
</dbReference>
<dbReference type="GO" id="GO:0008270">
    <property type="term" value="F:zinc ion binding"/>
    <property type="evidence" value="ECO:0007669"/>
    <property type="project" value="TreeGrafter"/>
</dbReference>
<dbReference type="Proteomes" id="UP000063718">
    <property type="component" value="Unassembled WGS sequence"/>
</dbReference>
<dbReference type="AlphaFoldDB" id="A0A0S6UBU9"/>
<dbReference type="EMBL" id="DF238840">
    <property type="protein sequence ID" value="GAF25935.1"/>
    <property type="molecule type" value="Genomic_DNA"/>
</dbReference>
<dbReference type="SUPFAM" id="SSF46600">
    <property type="entry name" value="C-terminal UvrC-binding domain of UvrB"/>
    <property type="match status" value="1"/>
</dbReference>
<gene>
    <name evidence="4" type="ORF">MTY_1272</name>
</gene>
<dbReference type="GO" id="GO:1990169">
    <property type="term" value="P:stress response to copper ion"/>
    <property type="evidence" value="ECO:0007669"/>
    <property type="project" value="TreeGrafter"/>
</dbReference>
<dbReference type="PANTHER" id="PTHR38430">
    <property type="entry name" value="PROTEIN-ARGININE KINASE ACTIVATOR PROTEIN"/>
    <property type="match status" value="1"/>
</dbReference>
<dbReference type="GO" id="GO:0005507">
    <property type="term" value="F:copper ion binding"/>
    <property type="evidence" value="ECO:0007669"/>
    <property type="project" value="TreeGrafter"/>
</dbReference>
<dbReference type="GO" id="GO:1990170">
    <property type="term" value="P:stress response to cadmium ion"/>
    <property type="evidence" value="ECO:0007669"/>
    <property type="project" value="TreeGrafter"/>
</dbReference>
<protein>
    <submittedName>
        <fullName evidence="4">Uncharacterized protein with conserved CXXC pairs</fullName>
    </submittedName>
</protein>
<feature type="compositionally biased region" description="Pro residues" evidence="2">
    <location>
        <begin position="132"/>
        <end position="141"/>
    </location>
</feature>
<evidence type="ECO:0000256" key="2">
    <source>
        <dbReference type="SAM" id="MobiDB-lite"/>
    </source>
</evidence>
<feature type="domain" description="UVR" evidence="3">
    <location>
        <begin position="296"/>
        <end position="331"/>
    </location>
</feature>
<evidence type="ECO:0000259" key="3">
    <source>
        <dbReference type="PROSITE" id="PS50151"/>
    </source>
</evidence>
<feature type="coiled-coil region" evidence="1">
    <location>
        <begin position="292"/>
        <end position="338"/>
    </location>
</feature>
<dbReference type="GO" id="GO:0046870">
    <property type="term" value="F:cadmium ion binding"/>
    <property type="evidence" value="ECO:0007669"/>
    <property type="project" value="TreeGrafter"/>
</dbReference>
<dbReference type="Gene3D" id="4.10.860.10">
    <property type="entry name" value="UVR domain"/>
    <property type="match status" value="1"/>
</dbReference>
<dbReference type="InterPro" id="IPR025542">
    <property type="entry name" value="YacH"/>
</dbReference>
<keyword evidence="1" id="KW-0175">Coiled coil</keyword>
<dbReference type="GO" id="GO:0050897">
    <property type="term" value="F:cobalt ion binding"/>
    <property type="evidence" value="ECO:0007669"/>
    <property type="project" value="TreeGrafter"/>
</dbReference>
<reference evidence="4" key="1">
    <citation type="journal article" date="2014" name="Gene">
        <title>Genome-guided analysis of transformation efficiency and carbon dioxide assimilation by Moorella thermoacetica Y72.</title>
        <authorList>
            <person name="Tsukahara K."/>
            <person name="Kita A."/>
            <person name="Nakashimada Y."/>
            <person name="Hoshino T."/>
            <person name="Murakami K."/>
        </authorList>
    </citation>
    <scope>NUCLEOTIDE SEQUENCE [LARGE SCALE GENOMIC DNA]</scope>
    <source>
        <strain evidence="4">Y72</strain>
    </source>
</reference>
<name>A0A0S6UBU9_NEOTH</name>
<evidence type="ECO:0000256" key="1">
    <source>
        <dbReference type="SAM" id="Coils"/>
    </source>
</evidence>
<proteinExistence type="predicted"/>